<dbReference type="Proteomes" id="UP000735302">
    <property type="component" value="Unassembled WGS sequence"/>
</dbReference>
<keyword evidence="2" id="KW-1185">Reference proteome</keyword>
<dbReference type="AlphaFoldDB" id="A0AAV4CVL0"/>
<evidence type="ECO:0000313" key="2">
    <source>
        <dbReference type="Proteomes" id="UP000735302"/>
    </source>
</evidence>
<sequence length="91" mass="9975">MSKSLGSIDLGVKKCTDQATHPGALLFLSLGHDVEVVGTNDIKFLAIRDCNVEHMQSLVIPVILFSLETNPTDCRSLVPDLQSISYEYLVL</sequence>
<reference evidence="1 2" key="1">
    <citation type="journal article" date="2021" name="Elife">
        <title>Chloroplast acquisition without the gene transfer in kleptoplastic sea slugs, Plakobranchus ocellatus.</title>
        <authorList>
            <person name="Maeda T."/>
            <person name="Takahashi S."/>
            <person name="Yoshida T."/>
            <person name="Shimamura S."/>
            <person name="Takaki Y."/>
            <person name="Nagai Y."/>
            <person name="Toyoda A."/>
            <person name="Suzuki Y."/>
            <person name="Arimoto A."/>
            <person name="Ishii H."/>
            <person name="Satoh N."/>
            <person name="Nishiyama T."/>
            <person name="Hasebe M."/>
            <person name="Maruyama T."/>
            <person name="Minagawa J."/>
            <person name="Obokata J."/>
            <person name="Shigenobu S."/>
        </authorList>
    </citation>
    <scope>NUCLEOTIDE SEQUENCE [LARGE SCALE GENOMIC DNA]</scope>
</reference>
<dbReference type="EMBL" id="BLXT01007004">
    <property type="protein sequence ID" value="GFO35731.1"/>
    <property type="molecule type" value="Genomic_DNA"/>
</dbReference>
<gene>
    <name evidence="1" type="ORF">PoB_006223600</name>
</gene>
<name>A0AAV4CVL0_9GAST</name>
<organism evidence="1 2">
    <name type="scientific">Plakobranchus ocellatus</name>
    <dbReference type="NCBI Taxonomy" id="259542"/>
    <lineage>
        <taxon>Eukaryota</taxon>
        <taxon>Metazoa</taxon>
        <taxon>Spiralia</taxon>
        <taxon>Lophotrochozoa</taxon>
        <taxon>Mollusca</taxon>
        <taxon>Gastropoda</taxon>
        <taxon>Heterobranchia</taxon>
        <taxon>Euthyneura</taxon>
        <taxon>Panpulmonata</taxon>
        <taxon>Sacoglossa</taxon>
        <taxon>Placobranchoidea</taxon>
        <taxon>Plakobranchidae</taxon>
        <taxon>Plakobranchus</taxon>
    </lineage>
</organism>
<proteinExistence type="predicted"/>
<accession>A0AAV4CVL0</accession>
<protein>
    <submittedName>
        <fullName evidence="1">Uncharacterized protein</fullName>
    </submittedName>
</protein>
<comment type="caution">
    <text evidence="1">The sequence shown here is derived from an EMBL/GenBank/DDBJ whole genome shotgun (WGS) entry which is preliminary data.</text>
</comment>
<evidence type="ECO:0000313" key="1">
    <source>
        <dbReference type="EMBL" id="GFO35731.1"/>
    </source>
</evidence>